<dbReference type="OrthoDB" id="5493667at2"/>
<evidence type="ECO:0000259" key="3">
    <source>
        <dbReference type="SMART" id="SM00014"/>
    </source>
</evidence>
<evidence type="ECO:0000313" key="5">
    <source>
        <dbReference type="Proteomes" id="UP000005801"/>
    </source>
</evidence>
<evidence type="ECO:0000256" key="2">
    <source>
        <dbReference type="SAM" id="Phobius"/>
    </source>
</evidence>
<dbReference type="Gene3D" id="1.20.144.10">
    <property type="entry name" value="Phosphatidic acid phosphatase type 2/haloperoxidase"/>
    <property type="match status" value="1"/>
</dbReference>
<accession>A6G8S8</accession>
<dbReference type="PANTHER" id="PTHR14969:SF13">
    <property type="entry name" value="AT30094P"/>
    <property type="match status" value="1"/>
</dbReference>
<keyword evidence="2" id="KW-1133">Transmembrane helix</keyword>
<keyword evidence="2" id="KW-0472">Membrane</keyword>
<feature type="transmembrane region" description="Helical" evidence="2">
    <location>
        <begin position="265"/>
        <end position="283"/>
    </location>
</feature>
<keyword evidence="2" id="KW-0812">Transmembrane</keyword>
<reference evidence="4 5" key="1">
    <citation type="submission" date="2007-06" db="EMBL/GenBank/DDBJ databases">
        <authorList>
            <person name="Shimkets L."/>
            <person name="Ferriera S."/>
            <person name="Johnson J."/>
            <person name="Kravitz S."/>
            <person name="Beeson K."/>
            <person name="Sutton G."/>
            <person name="Rogers Y.-H."/>
            <person name="Friedman R."/>
            <person name="Frazier M."/>
            <person name="Venter J.C."/>
        </authorList>
    </citation>
    <scope>NUCLEOTIDE SEQUENCE [LARGE SCALE GENOMIC DNA]</scope>
    <source>
        <strain evidence="4 5">SIR-1</strain>
    </source>
</reference>
<dbReference type="eggNOG" id="COG0671">
    <property type="taxonomic scope" value="Bacteria"/>
</dbReference>
<dbReference type="RefSeq" id="WP_006973123.1">
    <property type="nucleotide sequence ID" value="NZ_ABCS01000041.1"/>
</dbReference>
<evidence type="ECO:0000313" key="4">
    <source>
        <dbReference type="EMBL" id="EDM77738.1"/>
    </source>
</evidence>
<name>A6G8S8_9BACT</name>
<feature type="domain" description="Phosphatidic acid phosphatase type 2/haloperoxidase" evidence="3">
    <location>
        <begin position="159"/>
        <end position="280"/>
    </location>
</feature>
<dbReference type="InterPro" id="IPR000326">
    <property type="entry name" value="PAP2/HPO"/>
</dbReference>
<dbReference type="SMART" id="SM00014">
    <property type="entry name" value="acidPPc"/>
    <property type="match status" value="1"/>
</dbReference>
<dbReference type="EMBL" id="ABCS01000041">
    <property type="protein sequence ID" value="EDM77738.1"/>
    <property type="molecule type" value="Genomic_DNA"/>
</dbReference>
<proteinExistence type="predicted"/>
<dbReference type="Pfam" id="PF01569">
    <property type="entry name" value="PAP2"/>
    <property type="match status" value="1"/>
</dbReference>
<evidence type="ECO:0000256" key="1">
    <source>
        <dbReference type="SAM" id="MobiDB-lite"/>
    </source>
</evidence>
<dbReference type="InterPro" id="IPR036938">
    <property type="entry name" value="PAP2/HPO_sf"/>
</dbReference>
<dbReference type="SUPFAM" id="SSF48317">
    <property type="entry name" value="Acid phosphatase/Vanadium-dependent haloperoxidase"/>
    <property type="match status" value="1"/>
</dbReference>
<protein>
    <submittedName>
        <fullName evidence="4">Phosphoesterase, PA-phosphatase related protein</fullName>
    </submittedName>
</protein>
<gene>
    <name evidence="4" type="ORF">PPSIR1_38776</name>
</gene>
<dbReference type="STRING" id="391625.PPSIR1_38776"/>
<dbReference type="AlphaFoldDB" id="A6G8S8"/>
<sequence>MSPLIVFTAFSCWAAPEGADAASVEQPATDVATQLDASRDPEPEPKSELKLEPGPEPTREALPDIRFRLEVDLPIFIGSLAVFGVTEGFKAQVSPQTCRWCEPIPVGLTLRDATRWEDTEAGALTSDIVGYGVIPAVSLAFTLIGVGREGEWRKVHEDLIVAWEAVALSAALTNLVKIGAGRQRPYAYAATEHGEPIPFAEDPDQNLSFNSGHTSLAFSMATSMATVATLRGREIAPVMWGVGVPMAGFVAYLRMAGDRHWFGDVLAGAGLGTLVGVGLPWLLHHPVTGVVPRAKARGVELSVLPQPGGVVLAGRM</sequence>
<feature type="compositionally biased region" description="Basic and acidic residues" evidence="1">
    <location>
        <begin position="37"/>
        <end position="59"/>
    </location>
</feature>
<feature type="region of interest" description="Disordered" evidence="1">
    <location>
        <begin position="21"/>
        <end position="59"/>
    </location>
</feature>
<feature type="transmembrane region" description="Helical" evidence="2">
    <location>
        <begin position="235"/>
        <end position="253"/>
    </location>
</feature>
<keyword evidence="5" id="KW-1185">Reference proteome</keyword>
<dbReference type="Proteomes" id="UP000005801">
    <property type="component" value="Unassembled WGS sequence"/>
</dbReference>
<comment type="caution">
    <text evidence="4">The sequence shown here is derived from an EMBL/GenBank/DDBJ whole genome shotgun (WGS) entry which is preliminary data.</text>
</comment>
<dbReference type="PANTHER" id="PTHR14969">
    <property type="entry name" value="SPHINGOSINE-1-PHOSPHATE PHOSPHOHYDROLASE"/>
    <property type="match status" value="1"/>
</dbReference>
<organism evidence="4 5">
    <name type="scientific">Plesiocystis pacifica SIR-1</name>
    <dbReference type="NCBI Taxonomy" id="391625"/>
    <lineage>
        <taxon>Bacteria</taxon>
        <taxon>Pseudomonadati</taxon>
        <taxon>Myxococcota</taxon>
        <taxon>Polyangia</taxon>
        <taxon>Nannocystales</taxon>
        <taxon>Nannocystaceae</taxon>
        <taxon>Plesiocystis</taxon>
    </lineage>
</organism>